<gene>
    <name evidence="2" type="ORF">QDQ28_07160</name>
</gene>
<dbReference type="RefSeq" id="WP_279857455.1">
    <property type="nucleotide sequence ID" value="NZ_JARVUX010000002.1"/>
</dbReference>
<reference evidence="2" key="1">
    <citation type="submission" date="2023-04" db="EMBL/GenBank/DDBJ databases">
        <title>Epidemiological investigation of Clostridium perfringens isolated from cattle.</title>
        <authorList>
            <person name="Tian R."/>
        </authorList>
    </citation>
    <scope>NUCLEOTIDE SEQUENCE</scope>
    <source>
        <strain evidence="2">ZWCP172</strain>
    </source>
</reference>
<evidence type="ECO:0000256" key="1">
    <source>
        <dbReference type="SAM" id="Phobius"/>
    </source>
</evidence>
<dbReference type="AlphaFoldDB" id="A0AAP4A6S0"/>
<feature type="transmembrane region" description="Helical" evidence="1">
    <location>
        <begin position="89"/>
        <end position="108"/>
    </location>
</feature>
<dbReference type="Proteomes" id="UP001222958">
    <property type="component" value="Unassembled WGS sequence"/>
</dbReference>
<keyword evidence="1" id="KW-0472">Membrane</keyword>
<comment type="caution">
    <text evidence="2">The sequence shown here is derived from an EMBL/GenBank/DDBJ whole genome shotgun (WGS) entry which is preliminary data.</text>
</comment>
<sequence length="116" mass="13872">MKRLAFVIKNILKFWWWQDIEKSNIFIRLMNLGMASFLSFCLLACMYGESFNIILRSFISIYGVLCFMSFWPVSYLLDEKDKAKGSTFYIFQNISVFCSFILLIIYILKNYHRVKI</sequence>
<evidence type="ECO:0000313" key="3">
    <source>
        <dbReference type="Proteomes" id="UP001222958"/>
    </source>
</evidence>
<evidence type="ECO:0000313" key="2">
    <source>
        <dbReference type="EMBL" id="MDH2335967.1"/>
    </source>
</evidence>
<feature type="transmembrane region" description="Helical" evidence="1">
    <location>
        <begin position="25"/>
        <end position="47"/>
    </location>
</feature>
<feature type="transmembrane region" description="Helical" evidence="1">
    <location>
        <begin position="59"/>
        <end position="77"/>
    </location>
</feature>
<dbReference type="EMBL" id="JARVUX010000002">
    <property type="protein sequence ID" value="MDH2335967.1"/>
    <property type="molecule type" value="Genomic_DNA"/>
</dbReference>
<keyword evidence="1" id="KW-1133">Transmembrane helix</keyword>
<proteinExistence type="predicted"/>
<name>A0AAP4A6S0_CLOPF</name>
<protein>
    <submittedName>
        <fullName evidence="2">Uncharacterized protein</fullName>
    </submittedName>
</protein>
<accession>A0AAP4A6S0</accession>
<organism evidence="2 3">
    <name type="scientific">Clostridium perfringens</name>
    <dbReference type="NCBI Taxonomy" id="1502"/>
    <lineage>
        <taxon>Bacteria</taxon>
        <taxon>Bacillati</taxon>
        <taxon>Bacillota</taxon>
        <taxon>Clostridia</taxon>
        <taxon>Eubacteriales</taxon>
        <taxon>Clostridiaceae</taxon>
        <taxon>Clostridium</taxon>
    </lineage>
</organism>
<keyword evidence="1" id="KW-0812">Transmembrane</keyword>